<dbReference type="EMBL" id="JBHSIM010000068">
    <property type="protein sequence ID" value="MFC4836563.1"/>
    <property type="molecule type" value="Genomic_DNA"/>
</dbReference>
<sequence>MKPVTLVDAAATGLDDTVTALLHLSPTPGWDEIDVAFWSACRHGHRGCAEILLRHGAELNRCQPADDGTPLDAAVEGGADDIARWLRTLGGAPARSLRPPEPSYARRTR</sequence>
<protein>
    <submittedName>
        <fullName evidence="1">Ankyrin repeat domain-containing protein</fullName>
    </submittedName>
</protein>
<evidence type="ECO:0000313" key="1">
    <source>
        <dbReference type="EMBL" id="MFC4836563.1"/>
    </source>
</evidence>
<organism evidence="1 2">
    <name type="scientific">Actinomycetospora chibensis</name>
    <dbReference type="NCBI Taxonomy" id="663606"/>
    <lineage>
        <taxon>Bacteria</taxon>
        <taxon>Bacillati</taxon>
        <taxon>Actinomycetota</taxon>
        <taxon>Actinomycetes</taxon>
        <taxon>Pseudonocardiales</taxon>
        <taxon>Pseudonocardiaceae</taxon>
        <taxon>Actinomycetospora</taxon>
    </lineage>
</organism>
<comment type="caution">
    <text evidence="1">The sequence shown here is derived from an EMBL/GenBank/DDBJ whole genome shotgun (WGS) entry which is preliminary data.</text>
</comment>
<keyword evidence="2" id="KW-1185">Reference proteome</keyword>
<dbReference type="SUPFAM" id="SSF48403">
    <property type="entry name" value="Ankyrin repeat"/>
    <property type="match status" value="1"/>
</dbReference>
<dbReference type="InterPro" id="IPR036770">
    <property type="entry name" value="Ankyrin_rpt-contain_sf"/>
</dbReference>
<accession>A0ABV9RTI7</accession>
<evidence type="ECO:0000313" key="2">
    <source>
        <dbReference type="Proteomes" id="UP001595909"/>
    </source>
</evidence>
<dbReference type="InterPro" id="IPR002110">
    <property type="entry name" value="Ankyrin_rpt"/>
</dbReference>
<dbReference type="Gene3D" id="1.25.40.20">
    <property type="entry name" value="Ankyrin repeat-containing domain"/>
    <property type="match status" value="1"/>
</dbReference>
<gene>
    <name evidence="1" type="ORF">ACFPEL_29465</name>
</gene>
<dbReference type="Pfam" id="PF12796">
    <property type="entry name" value="Ank_2"/>
    <property type="match status" value="1"/>
</dbReference>
<reference evidence="2" key="1">
    <citation type="journal article" date="2019" name="Int. J. Syst. Evol. Microbiol.">
        <title>The Global Catalogue of Microorganisms (GCM) 10K type strain sequencing project: providing services to taxonomists for standard genome sequencing and annotation.</title>
        <authorList>
            <consortium name="The Broad Institute Genomics Platform"/>
            <consortium name="The Broad Institute Genome Sequencing Center for Infectious Disease"/>
            <person name="Wu L."/>
            <person name="Ma J."/>
        </authorList>
    </citation>
    <scope>NUCLEOTIDE SEQUENCE [LARGE SCALE GENOMIC DNA]</scope>
    <source>
        <strain evidence="2">CCUG 50347</strain>
    </source>
</reference>
<proteinExistence type="predicted"/>
<dbReference type="SMART" id="SM00248">
    <property type="entry name" value="ANK"/>
    <property type="match status" value="2"/>
</dbReference>
<dbReference type="RefSeq" id="WP_274191103.1">
    <property type="nucleotide sequence ID" value="NZ_BAABHN010000068.1"/>
</dbReference>
<name>A0ABV9RTI7_9PSEU</name>
<dbReference type="Proteomes" id="UP001595909">
    <property type="component" value="Unassembled WGS sequence"/>
</dbReference>